<dbReference type="Pfam" id="PF00149">
    <property type="entry name" value="Metallophos"/>
    <property type="match status" value="1"/>
</dbReference>
<dbReference type="EMBL" id="CAFZ01000022">
    <property type="protein sequence ID" value="CCA67931.1"/>
    <property type="molecule type" value="Genomic_DNA"/>
</dbReference>
<dbReference type="STRING" id="1109443.G4T9F5"/>
<feature type="region of interest" description="Disordered" evidence="4">
    <location>
        <begin position="625"/>
        <end position="651"/>
    </location>
</feature>
<dbReference type="PANTHER" id="PTHR11575">
    <property type="entry name" value="5'-NUCLEOTIDASE-RELATED"/>
    <property type="match status" value="1"/>
</dbReference>
<comment type="similarity">
    <text evidence="1 3">Belongs to the 5'-nucleotidase family.</text>
</comment>
<dbReference type="InterPro" id="IPR036907">
    <property type="entry name" value="5'-Nucleotdase_C_sf"/>
</dbReference>
<dbReference type="Proteomes" id="UP000007148">
    <property type="component" value="Unassembled WGS sequence"/>
</dbReference>
<dbReference type="SUPFAM" id="SSF56300">
    <property type="entry name" value="Metallo-dependent phosphatases"/>
    <property type="match status" value="1"/>
</dbReference>
<evidence type="ECO:0000259" key="6">
    <source>
        <dbReference type="Pfam" id="PF02872"/>
    </source>
</evidence>
<dbReference type="InterPro" id="IPR004843">
    <property type="entry name" value="Calcineurin-like_PHP"/>
</dbReference>
<dbReference type="InterPro" id="IPR029052">
    <property type="entry name" value="Metallo-depent_PP-like"/>
</dbReference>
<dbReference type="AlphaFoldDB" id="G4T9F5"/>
<feature type="compositionally biased region" description="Polar residues" evidence="4">
    <location>
        <begin position="632"/>
        <end position="651"/>
    </location>
</feature>
<dbReference type="GO" id="GO:0016787">
    <property type="term" value="F:hydrolase activity"/>
    <property type="evidence" value="ECO:0007669"/>
    <property type="project" value="UniProtKB-KW"/>
</dbReference>
<dbReference type="OMA" id="GETWYDF"/>
<proteinExistence type="inferred from homology"/>
<dbReference type="OrthoDB" id="10252235at2759"/>
<comment type="caution">
    <text evidence="7">The sequence shown here is derived from an EMBL/GenBank/DDBJ whole genome shotgun (WGS) entry which is preliminary data.</text>
</comment>
<evidence type="ECO:0000313" key="7">
    <source>
        <dbReference type="EMBL" id="CCA67931.1"/>
    </source>
</evidence>
<gene>
    <name evidence="7" type="ORF">PIIN_01800</name>
</gene>
<dbReference type="SUPFAM" id="SSF55816">
    <property type="entry name" value="5'-nucleotidase (syn. UDP-sugar hydrolase), C-terminal domain"/>
    <property type="match status" value="1"/>
</dbReference>
<evidence type="ECO:0000256" key="1">
    <source>
        <dbReference type="ARBA" id="ARBA00006654"/>
    </source>
</evidence>
<feature type="domain" description="5'-Nucleotidase C-terminal" evidence="6">
    <location>
        <begin position="345"/>
        <end position="519"/>
    </location>
</feature>
<keyword evidence="3" id="KW-0547">Nucleotide-binding</keyword>
<dbReference type="GO" id="GO:0000166">
    <property type="term" value="F:nucleotide binding"/>
    <property type="evidence" value="ECO:0007669"/>
    <property type="project" value="UniProtKB-KW"/>
</dbReference>
<dbReference type="InterPro" id="IPR006179">
    <property type="entry name" value="5_nucleotidase/apyrase"/>
</dbReference>
<dbReference type="GO" id="GO:0009166">
    <property type="term" value="P:nucleotide catabolic process"/>
    <property type="evidence" value="ECO:0007669"/>
    <property type="project" value="InterPro"/>
</dbReference>
<sequence length="680" mass="74783">MSPTTLNILHFNDVYRVGKQNVEGGTIDVAQWAQLVDDCRSAWPDRADGEKDGLFLFSGDVFSPSIESSVTRGSHMVPIMNALKIDCAVAGNHDFDWSAPHFLNLPWLLSNIIDEDKGDLPNGLHAFQVFERCGARIGLIGLVEEDWIKTISSWPPNYKYKDMKTVALDLSKQLRDPDGPHKCDIIIALTHSRLPNDIQLAKDLHARIGSGVVPEHGCDIILGGHDHFYYVSKFVQDATPETWKGYDMTQSFLGAEEDDGVLVIKSGTDFRDLSEIHLELEDAPEGSIRRKYISAVHGSRHTTQPNSQASEKVTGLLKTLVGHIEESLSRPVCKLDAVLDCHSDVVRIGESASGNWFADVIFHAYDDALCIKGVGGTDAVFICGGTIRGDSSYGPGNFTVGNIMEILPFQDPIIVLQMDGQTIWTALESSLSAWPAQEGRFPVVSGLQVEWDSSKPKGQRVLSVELLQEAQSDDVSEGSQTPNLKTTTIPVKNEKGGRMYNVITRQYMAQGFDGYDAFKGCKMLVDDENGRIMSDLIRHYLLGYQYINMMKGLTAEQTPSCLSAQSSQLIATEQKKHTDGTAKHGKARWTQIVRKKVIKTSARDASNRYRIAGAEHMSGIDCVDGAKIRSAGNPSNKDNSQDMSSSLSPPWTSVLESDLVVVSPRIDGRLKDVARAQVST</sequence>
<evidence type="ECO:0000259" key="5">
    <source>
        <dbReference type="Pfam" id="PF00149"/>
    </source>
</evidence>
<dbReference type="eggNOG" id="KOG4419">
    <property type="taxonomic scope" value="Eukaryota"/>
</dbReference>
<evidence type="ECO:0000256" key="4">
    <source>
        <dbReference type="SAM" id="MobiDB-lite"/>
    </source>
</evidence>
<name>G4T9F5_SERID</name>
<dbReference type="InterPro" id="IPR008334">
    <property type="entry name" value="5'-Nucleotdase_C"/>
</dbReference>
<dbReference type="PANTHER" id="PTHR11575:SF48">
    <property type="entry name" value="5'-NUCLEOTIDASE"/>
    <property type="match status" value="1"/>
</dbReference>
<keyword evidence="2" id="KW-0732">Signal</keyword>
<dbReference type="Gene3D" id="3.90.780.10">
    <property type="entry name" value="5'-Nucleotidase, C-terminal domain"/>
    <property type="match status" value="1"/>
</dbReference>
<dbReference type="PRINTS" id="PR01607">
    <property type="entry name" value="APYRASEFAMLY"/>
</dbReference>
<keyword evidence="3" id="KW-0378">Hydrolase</keyword>
<dbReference type="InParanoid" id="G4T9F5"/>
<feature type="domain" description="Calcineurin-like phosphoesterase" evidence="5">
    <location>
        <begin position="7"/>
        <end position="228"/>
    </location>
</feature>
<dbReference type="HOGENOM" id="CLU_005854_1_1_1"/>
<keyword evidence="8" id="KW-1185">Reference proteome</keyword>
<accession>G4T9F5</accession>
<reference evidence="7 8" key="1">
    <citation type="journal article" date="2011" name="PLoS Pathog.">
        <title>Endophytic Life Strategies Decoded by Genome and Transcriptome Analyses of the Mutualistic Root Symbiont Piriformospora indica.</title>
        <authorList>
            <person name="Zuccaro A."/>
            <person name="Lahrmann U."/>
            <person name="Guldener U."/>
            <person name="Langen G."/>
            <person name="Pfiffi S."/>
            <person name="Biedenkopf D."/>
            <person name="Wong P."/>
            <person name="Samans B."/>
            <person name="Grimm C."/>
            <person name="Basiewicz M."/>
            <person name="Murat C."/>
            <person name="Martin F."/>
            <person name="Kogel K.H."/>
        </authorList>
    </citation>
    <scope>NUCLEOTIDE SEQUENCE [LARGE SCALE GENOMIC DNA]</scope>
    <source>
        <strain evidence="7 8">DSM 11827</strain>
    </source>
</reference>
<evidence type="ECO:0000313" key="8">
    <source>
        <dbReference type="Proteomes" id="UP000007148"/>
    </source>
</evidence>
<dbReference type="Gene3D" id="3.60.21.10">
    <property type="match status" value="1"/>
</dbReference>
<evidence type="ECO:0000256" key="2">
    <source>
        <dbReference type="ARBA" id="ARBA00022729"/>
    </source>
</evidence>
<protein>
    <submittedName>
        <fullName evidence="7">Related to 5`-nucleotidase</fullName>
    </submittedName>
</protein>
<evidence type="ECO:0000256" key="3">
    <source>
        <dbReference type="RuleBase" id="RU362119"/>
    </source>
</evidence>
<organism evidence="7 8">
    <name type="scientific">Serendipita indica (strain DSM 11827)</name>
    <name type="common">Root endophyte fungus</name>
    <name type="synonym">Piriformospora indica</name>
    <dbReference type="NCBI Taxonomy" id="1109443"/>
    <lineage>
        <taxon>Eukaryota</taxon>
        <taxon>Fungi</taxon>
        <taxon>Dikarya</taxon>
        <taxon>Basidiomycota</taxon>
        <taxon>Agaricomycotina</taxon>
        <taxon>Agaricomycetes</taxon>
        <taxon>Sebacinales</taxon>
        <taxon>Serendipitaceae</taxon>
        <taxon>Serendipita</taxon>
    </lineage>
</organism>
<dbReference type="Pfam" id="PF02872">
    <property type="entry name" value="5_nucleotid_C"/>
    <property type="match status" value="1"/>
</dbReference>